<feature type="compositionally biased region" description="Low complexity" evidence="1">
    <location>
        <begin position="1"/>
        <end position="17"/>
    </location>
</feature>
<sequence length="101" mass="11447">MSLSSSPVLRRLSTSTSGDPREELIYAYEAEEERIVNVLSRKLEQLRVEKISLENALEAESESHVNRLNRELSLLRARQRVEESNETLPPPQNGSQSLLTA</sequence>
<dbReference type="OrthoDB" id="78858at2759"/>
<dbReference type="AlphaFoldDB" id="A0A0C9TDQ1"/>
<dbReference type="PANTHER" id="PTHR15276:SF0">
    <property type="entry name" value="COILED-COIL DOMAIN-CONTAINING PROTEIN 6"/>
    <property type="match status" value="1"/>
</dbReference>
<feature type="region of interest" description="Disordered" evidence="1">
    <location>
        <begin position="80"/>
        <end position="101"/>
    </location>
</feature>
<evidence type="ECO:0000256" key="1">
    <source>
        <dbReference type="SAM" id="MobiDB-lite"/>
    </source>
</evidence>
<gene>
    <name evidence="2" type="ORF">M422DRAFT_271492</name>
</gene>
<evidence type="ECO:0000313" key="3">
    <source>
        <dbReference type="Proteomes" id="UP000054279"/>
    </source>
</evidence>
<reference evidence="2 3" key="1">
    <citation type="submission" date="2014-06" db="EMBL/GenBank/DDBJ databases">
        <title>Evolutionary Origins and Diversification of the Mycorrhizal Mutualists.</title>
        <authorList>
            <consortium name="DOE Joint Genome Institute"/>
            <consortium name="Mycorrhizal Genomics Consortium"/>
            <person name="Kohler A."/>
            <person name="Kuo A."/>
            <person name="Nagy L.G."/>
            <person name="Floudas D."/>
            <person name="Copeland A."/>
            <person name="Barry K.W."/>
            <person name="Cichocki N."/>
            <person name="Veneault-Fourrey C."/>
            <person name="LaButti K."/>
            <person name="Lindquist E.A."/>
            <person name="Lipzen A."/>
            <person name="Lundell T."/>
            <person name="Morin E."/>
            <person name="Murat C."/>
            <person name="Riley R."/>
            <person name="Ohm R."/>
            <person name="Sun H."/>
            <person name="Tunlid A."/>
            <person name="Henrissat B."/>
            <person name="Grigoriev I.V."/>
            <person name="Hibbett D.S."/>
            <person name="Martin F."/>
        </authorList>
    </citation>
    <scope>NUCLEOTIDE SEQUENCE [LARGE SCALE GENOMIC DNA]</scope>
    <source>
        <strain evidence="2 3">SS14</strain>
    </source>
</reference>
<keyword evidence="3" id="KW-1185">Reference proteome</keyword>
<organism evidence="2 3">
    <name type="scientific">Sphaerobolus stellatus (strain SS14)</name>
    <dbReference type="NCBI Taxonomy" id="990650"/>
    <lineage>
        <taxon>Eukaryota</taxon>
        <taxon>Fungi</taxon>
        <taxon>Dikarya</taxon>
        <taxon>Basidiomycota</taxon>
        <taxon>Agaricomycotina</taxon>
        <taxon>Agaricomycetes</taxon>
        <taxon>Phallomycetidae</taxon>
        <taxon>Geastrales</taxon>
        <taxon>Sphaerobolaceae</taxon>
        <taxon>Sphaerobolus</taxon>
    </lineage>
</organism>
<name>A0A0C9TDQ1_SPHS4</name>
<evidence type="ECO:0000313" key="2">
    <source>
        <dbReference type="EMBL" id="KIJ27348.1"/>
    </source>
</evidence>
<dbReference type="EMBL" id="KN837338">
    <property type="protein sequence ID" value="KIJ27348.1"/>
    <property type="molecule type" value="Genomic_DNA"/>
</dbReference>
<proteinExistence type="predicted"/>
<dbReference type="HOGENOM" id="CLU_2298500_0_0_1"/>
<dbReference type="PANTHER" id="PTHR15276">
    <property type="entry name" value="H4 D10S170 PROTEIN-RELATED"/>
    <property type="match status" value="1"/>
</dbReference>
<feature type="region of interest" description="Disordered" evidence="1">
    <location>
        <begin position="1"/>
        <end position="21"/>
    </location>
</feature>
<dbReference type="InterPro" id="IPR019152">
    <property type="entry name" value="DUF2046"/>
</dbReference>
<feature type="non-terminal residue" evidence="2">
    <location>
        <position position="101"/>
    </location>
</feature>
<dbReference type="Pfam" id="PF09755">
    <property type="entry name" value="DUF2046"/>
    <property type="match status" value="1"/>
</dbReference>
<accession>A0A0C9TDQ1</accession>
<dbReference type="Proteomes" id="UP000054279">
    <property type="component" value="Unassembled WGS sequence"/>
</dbReference>
<protein>
    <submittedName>
        <fullName evidence="2">Uncharacterized protein</fullName>
    </submittedName>
</protein>